<dbReference type="GO" id="GO:0016887">
    <property type="term" value="F:ATP hydrolysis activity"/>
    <property type="evidence" value="ECO:0007669"/>
    <property type="project" value="InterPro"/>
</dbReference>
<feature type="coiled-coil region" evidence="4">
    <location>
        <begin position="645"/>
        <end position="672"/>
    </location>
</feature>
<dbReference type="InterPro" id="IPR038729">
    <property type="entry name" value="Rad50/SbcC_AAA"/>
</dbReference>
<dbReference type="eggNOG" id="COG0419">
    <property type="taxonomic scope" value="Bacteria"/>
</dbReference>
<feature type="coiled-coil region" evidence="4">
    <location>
        <begin position="274"/>
        <end position="324"/>
    </location>
</feature>
<evidence type="ECO:0000313" key="6">
    <source>
        <dbReference type="EMBL" id="ADH99485.1"/>
    </source>
</evidence>
<dbReference type="KEGG" id="bse:Bsel_1981"/>
<dbReference type="InterPro" id="IPR027417">
    <property type="entry name" value="P-loop_NTPase"/>
</dbReference>
<evidence type="ECO:0000256" key="1">
    <source>
        <dbReference type="ARBA" id="ARBA00006930"/>
    </source>
</evidence>
<dbReference type="Proteomes" id="UP000000271">
    <property type="component" value="Chromosome"/>
</dbReference>
<evidence type="ECO:0000256" key="4">
    <source>
        <dbReference type="SAM" id="Coils"/>
    </source>
</evidence>
<protein>
    <recommendedName>
        <fullName evidence="3">Nuclease SbcCD subunit C</fullName>
    </recommendedName>
</protein>
<name>D6XUJ9_BACIE</name>
<dbReference type="HOGENOM" id="CLU_004785_1_2_9"/>
<dbReference type="RefSeq" id="WP_013172907.1">
    <property type="nucleotide sequence ID" value="NC_014219.1"/>
</dbReference>
<feature type="coiled-coil region" evidence="4">
    <location>
        <begin position="796"/>
        <end position="823"/>
    </location>
</feature>
<dbReference type="PANTHER" id="PTHR32114">
    <property type="entry name" value="ABC TRANSPORTER ABCH.3"/>
    <property type="match status" value="1"/>
</dbReference>
<evidence type="ECO:0000256" key="3">
    <source>
        <dbReference type="ARBA" id="ARBA00013368"/>
    </source>
</evidence>
<sequence>MKPIELSLKGIHSFKETQTIDFEELTEAGLFGIFGPTGAGKSTILDAITLALYGKVERAPVNKEGIINHASDEMYTAFIFTLGTGNHQTSYKAERSFKLQKNGSVKQTVSRLIKGVNSPVTLADKASDMDKSVIKLLGLELDDFTRAVVLPQGKFSEFLTLKGTERRKMLQRLFHLEKYGDRLNAKLKHKLDDTAHQLAVIKSEQAGLGDASKTMISDQKKEFENLKKEQIMKKEQFSKNSDELKKVERWDELSIKLKAVQSELYQFEQDAAEMAHEEARLNQAETALNGQERARTILDLHRDIEALQQDIQTQLKQKDVVHNEYIEAKKTKDSSDKQMQSEKPILEKQYDEADQAIRLIGDRKELTDKHTKLQNEEKELQFSIEQLNNTLRHHQHDLARYEKEVQKLKKDLETYTISEEDKRLVNQTEHIISQKKDLNNRIITLNKNLLDITEKQKETKKQTEQIEKEKELCQNKLHDQYGKLQFWYDAFSSYKRTLESAKLIITDNRNRRQKHHQESLLAEIRDRLNPDEPCPLCGSVHHEVNHLEAFENADEHIPSLDTFVGEVDRLTDEVNTHRIKLESTAENIPLSPENTSIESGDEVKVPDLYANDFEEGLRRLKQTMHASAQTIGKLYSDVHETLSQLRHHQDQLMTSKERLSGIEEQKKQLIMEHSRTDGEMKETEIEWRKHTASIPFKQAEAVVQSLKEKKELYHRILGRLENARPAIEKKNALINQSNEELYKLQVKKTAAETKLAFQLEQIETIDKSVQSLTDGEQPEDIKKRVSEKILYLKERFEKADQDVQQKEKDLQRISNELIRLESNLESKNSFLNEQEQSFHNWLDETSFKDAKDVLEHTVPKAELEKQKERLNERKEAYKNSQESYRTIKNEMDNLQLTEAAREEIRQESRRLEKEMEDLYDRVGRKKQEIESLVKRAERYDVLEKERMTVVSLLEDLEKLQIVFRGKQFVEFIAEEQLIQVSRLASERLYELTKGKFAIEIDSDGGFVIRDDANGGIRRPVSSLSGGETFITSLALALALSMTIQLKGQHPLEFFFLDEGFGTLDEHLLETVIGALERLQTSDLSVGIISHVKELRERIPRKLLVTSSVPGGAGSKVTIEHL</sequence>
<feature type="coiled-coil region" evidence="4">
    <location>
        <begin position="363"/>
        <end position="476"/>
    </location>
</feature>
<accession>D6XUJ9</accession>
<comment type="similarity">
    <text evidence="1">Belongs to the SMC family. SbcC subfamily.</text>
</comment>
<proteinExistence type="inferred from homology"/>
<evidence type="ECO:0000259" key="5">
    <source>
        <dbReference type="Pfam" id="PF13476"/>
    </source>
</evidence>
<evidence type="ECO:0000256" key="2">
    <source>
        <dbReference type="ARBA" id="ARBA00011322"/>
    </source>
</evidence>
<dbReference type="EMBL" id="CP001791">
    <property type="protein sequence ID" value="ADH99485.1"/>
    <property type="molecule type" value="Genomic_DNA"/>
</dbReference>
<dbReference type="Gene3D" id="3.40.50.300">
    <property type="entry name" value="P-loop containing nucleotide triphosphate hydrolases"/>
    <property type="match status" value="2"/>
</dbReference>
<dbReference type="SUPFAM" id="SSF52540">
    <property type="entry name" value="P-loop containing nucleoside triphosphate hydrolases"/>
    <property type="match status" value="1"/>
</dbReference>
<dbReference type="OrthoDB" id="9795626at2"/>
<comment type="subunit">
    <text evidence="2">Heterodimer of SbcC and SbcD.</text>
</comment>
<keyword evidence="4" id="KW-0175">Coiled coil</keyword>
<feature type="domain" description="Rad50/SbcC-type AAA" evidence="5">
    <location>
        <begin position="5"/>
        <end position="270"/>
    </location>
</feature>
<keyword evidence="7" id="KW-1185">Reference proteome</keyword>
<gene>
    <name evidence="6" type="ordered locus">Bsel_1981</name>
</gene>
<reference evidence="6" key="1">
    <citation type="submission" date="2009-10" db="EMBL/GenBank/DDBJ databases">
        <title>Complete sequence of Bacillus selenitireducens MLS10.</title>
        <authorList>
            <consortium name="US DOE Joint Genome Institute"/>
            <person name="Lucas S."/>
            <person name="Copeland A."/>
            <person name="Lapidus A."/>
            <person name="Glavina del Rio T."/>
            <person name="Dalin E."/>
            <person name="Tice H."/>
            <person name="Bruce D."/>
            <person name="Goodwin L."/>
            <person name="Pitluck S."/>
            <person name="Sims D."/>
            <person name="Brettin T."/>
            <person name="Detter J.C."/>
            <person name="Han C."/>
            <person name="Larimer F."/>
            <person name="Land M."/>
            <person name="Hauser L."/>
            <person name="Kyrpides N."/>
            <person name="Ovchinnikova G."/>
            <person name="Stolz J."/>
        </authorList>
    </citation>
    <scope>NUCLEOTIDE SEQUENCE [LARGE SCALE GENOMIC DNA]</scope>
    <source>
        <strain evidence="6">MLS10</strain>
    </source>
</reference>
<feature type="coiled-coil region" evidence="4">
    <location>
        <begin position="860"/>
        <end position="935"/>
    </location>
</feature>
<dbReference type="Pfam" id="PF13476">
    <property type="entry name" value="AAA_23"/>
    <property type="match status" value="1"/>
</dbReference>
<dbReference type="STRING" id="439292.Bsel_1981"/>
<dbReference type="AlphaFoldDB" id="D6XUJ9"/>
<organism evidence="6 7">
    <name type="scientific">Bacillus selenitireducens (strain ATCC 700615 / DSM 15326 / MLS10)</name>
    <dbReference type="NCBI Taxonomy" id="439292"/>
    <lineage>
        <taxon>Bacteria</taxon>
        <taxon>Bacillati</taxon>
        <taxon>Bacillota</taxon>
        <taxon>Bacilli</taxon>
        <taxon>Bacillales</taxon>
        <taxon>Bacillaceae</taxon>
        <taxon>Salisediminibacterium</taxon>
    </lineage>
</organism>
<dbReference type="Pfam" id="PF13558">
    <property type="entry name" value="SbcC_Walker_B"/>
    <property type="match status" value="1"/>
</dbReference>
<dbReference type="PANTHER" id="PTHR32114:SF2">
    <property type="entry name" value="ABC TRANSPORTER ABCH.3"/>
    <property type="match status" value="1"/>
</dbReference>
<evidence type="ECO:0000313" key="7">
    <source>
        <dbReference type="Proteomes" id="UP000000271"/>
    </source>
</evidence>
<dbReference type="GO" id="GO:0006302">
    <property type="term" value="P:double-strand break repair"/>
    <property type="evidence" value="ECO:0007669"/>
    <property type="project" value="InterPro"/>
</dbReference>